<comment type="caution">
    <text evidence="2">The sequence shown here is derived from an EMBL/GenBank/DDBJ whole genome shotgun (WGS) entry which is preliminary data.</text>
</comment>
<dbReference type="Pfam" id="PF05954">
    <property type="entry name" value="Phage_GPD"/>
    <property type="match status" value="1"/>
</dbReference>
<dbReference type="SUPFAM" id="SSF69255">
    <property type="entry name" value="gp5 N-terminal domain-like"/>
    <property type="match status" value="1"/>
</dbReference>
<gene>
    <name evidence="2" type="ORF">ACFO3F_09780</name>
</gene>
<evidence type="ECO:0000313" key="3">
    <source>
        <dbReference type="Proteomes" id="UP001595955"/>
    </source>
</evidence>
<dbReference type="NCBIfam" id="NF033848">
    <property type="entry name" value="VgrG_rel"/>
    <property type="match status" value="1"/>
</dbReference>
<sequence length="611" mass="63255">MPGEEYAHTPVVTVAGTPMNPDVAATLVAVEVDESRHLPALAVLRFSDPHDRVLTALGARMGAPMTVSVQSSGSGGPTPLIDAEITAIERDIGPEGAFTVVRGLDRTHRLHGASRVRAFPDMTASDIVRVIAGEVGMVGETQAIGPKFTHLAQDGLTDWDFLHRLADTVGAVISVQGRTLRFARPGDAARAPTGGARQSTAVIEAGVNLLALRATVTGTGQVPGVEVRGWDVTAKKALVATAPTATAGAVLGSTTPKTLAATVGGRTHVEPVSAVGTMDHVDARTAPLAERRAAGFAELDGVVRGNPHLHAGTAVTLRGAGAFVDGKYLLSSVHHELDPDLGYRTSFTVAGGSDRSTYGVLGGGRQQTSARIPGVLTGVVTNLRDPENLGRVRITFPVLDNQYESWWARTVQAGAGKGRGAVVLPEVGDEVLVAFGQGDFQEPYVLGGLYNGKDAPTAAWSEHVGQTDGAVIRRAWVSRTGLVVEMLEKPGEEKLTLRTADGQRITLVQKADKAIEIVSGGPVTVTAKADVSVTAEKNVSVSTSTGDVAVRGKNVTLEATSALTLKGMKVAVEGSTAVEVTGATVKVSANATAELAANATTTIRGALVRIN</sequence>
<dbReference type="Pfam" id="PF04717">
    <property type="entry name" value="Phage_base_V"/>
    <property type="match status" value="1"/>
</dbReference>
<dbReference type="SUPFAM" id="SSF69279">
    <property type="entry name" value="Phage tail proteins"/>
    <property type="match status" value="1"/>
</dbReference>
<dbReference type="InterPro" id="IPR006531">
    <property type="entry name" value="Gp5/Vgr_OB"/>
</dbReference>
<dbReference type="InterPro" id="IPR037026">
    <property type="entry name" value="Vgr_OB-fold_dom_sf"/>
</dbReference>
<reference evidence="3" key="1">
    <citation type="journal article" date="2019" name="Int. J. Syst. Evol. Microbiol.">
        <title>The Global Catalogue of Microorganisms (GCM) 10K type strain sequencing project: providing services to taxonomists for standard genome sequencing and annotation.</title>
        <authorList>
            <consortium name="The Broad Institute Genomics Platform"/>
            <consortium name="The Broad Institute Genome Sequencing Center for Infectious Disease"/>
            <person name="Wu L."/>
            <person name="Ma J."/>
        </authorList>
    </citation>
    <scope>NUCLEOTIDE SEQUENCE [LARGE SCALE GENOMIC DNA]</scope>
    <source>
        <strain evidence="3">JCM 3369</strain>
    </source>
</reference>
<name>A0ABV9DA87_9MICO</name>
<accession>A0ABV9DA87</accession>
<dbReference type="Proteomes" id="UP001595955">
    <property type="component" value="Unassembled WGS sequence"/>
</dbReference>
<evidence type="ECO:0000313" key="2">
    <source>
        <dbReference type="EMBL" id="MFC4555536.1"/>
    </source>
</evidence>
<dbReference type="RefSeq" id="WP_122823595.1">
    <property type="nucleotide sequence ID" value="NZ_CP033325.1"/>
</dbReference>
<dbReference type="EMBL" id="JBHSGF010000006">
    <property type="protein sequence ID" value="MFC4555536.1"/>
    <property type="molecule type" value="Genomic_DNA"/>
</dbReference>
<feature type="domain" description="Gp5/Type VI secretion system Vgr protein OB-fold" evidence="1">
    <location>
        <begin position="377"/>
        <end position="450"/>
    </location>
</feature>
<dbReference type="Gene3D" id="2.40.50.230">
    <property type="entry name" value="Gp5 N-terminal domain"/>
    <property type="match status" value="1"/>
</dbReference>
<dbReference type="InterPro" id="IPR047702">
    <property type="entry name" value="VgrG-rel"/>
</dbReference>
<protein>
    <submittedName>
        <fullName evidence="2">VgrG-related protein</fullName>
    </submittedName>
</protein>
<keyword evidence="3" id="KW-1185">Reference proteome</keyword>
<organism evidence="2 3">
    <name type="scientific">Georgenia faecalis</name>
    <dbReference type="NCBI Taxonomy" id="2483799"/>
    <lineage>
        <taxon>Bacteria</taxon>
        <taxon>Bacillati</taxon>
        <taxon>Actinomycetota</taxon>
        <taxon>Actinomycetes</taxon>
        <taxon>Micrococcales</taxon>
        <taxon>Bogoriellaceae</taxon>
        <taxon>Georgenia</taxon>
    </lineage>
</organism>
<evidence type="ECO:0000259" key="1">
    <source>
        <dbReference type="Pfam" id="PF04717"/>
    </source>
</evidence>
<proteinExistence type="predicted"/>